<dbReference type="EMBL" id="CDMZ01000790">
    <property type="protein sequence ID" value="CEM21560.1"/>
    <property type="molecule type" value="Genomic_DNA"/>
</dbReference>
<accession>A0A0G4G1L1</accession>
<gene>
    <name evidence="1" type="ORF">Cvel_19674</name>
</gene>
<dbReference type="VEuPathDB" id="CryptoDB:Cvel_19674"/>
<reference evidence="1" key="1">
    <citation type="submission" date="2014-11" db="EMBL/GenBank/DDBJ databases">
        <authorList>
            <person name="Otto D Thomas"/>
            <person name="Naeem Raeece"/>
        </authorList>
    </citation>
    <scope>NUCLEOTIDE SEQUENCE</scope>
</reference>
<dbReference type="AlphaFoldDB" id="A0A0G4G1L1"/>
<proteinExistence type="predicted"/>
<evidence type="ECO:0000313" key="1">
    <source>
        <dbReference type="EMBL" id="CEM21560.1"/>
    </source>
</evidence>
<sequence>MTEMLKFYQTGQRIEIKYVCAPGCSGKTSSVLPAFLASDYFTHYLYIAFDNNESRTFGLSEKTPLLDNSFSAEEQGAKFAVECMRILLEEPDRIGPYEVPVGPSDLPSIDDSRDEMISLLDRNLGANAKVLIHLDEHRKMCPCTNEDNDPDNEENDPGAAFFQGAMFVFGGSQAVVVATYVEPPPLSPPGSASVTCRWPVVCPRIDVELVMRHLAGPSAPRLCSGRTDPLTGFRDFLELKQTSDDQDIQRLIANLKLRFALALQERLAFLHVPQIDGLFERKVVQLSDDLKVACSSTHATDRKEKLRTAADSFSEGLLDEFSEDHMREVDKHVARMLCGMYEEEVAGVRRVSDLIVLGSRREDLLTAPLSHFLSAKPPDDEPQLQKVYVKGAKHFKAQFDPAFPLIAGTPLERSYLWALSTQAALYGELKFGKIDCPFKCSDIKKKGRIFPGQDPTKFDSITDVSQLETDVMFFADEEKDEKFFSHPRCNIWYRTSDGEKVVLIEITDKSGDKVQMKAEGLGEVVKGIQAEQEKKKSGVQIRGVVLAPSDSKGDSYVSYVDEVVILRADRARELLGGLDQVFQYVKQ</sequence>
<protein>
    <submittedName>
        <fullName evidence="1">Uncharacterized protein</fullName>
    </submittedName>
</protein>
<name>A0A0G4G1L1_9ALVE</name>
<dbReference type="PhylomeDB" id="A0A0G4G1L1"/>
<organism evidence="1">
    <name type="scientific">Chromera velia CCMP2878</name>
    <dbReference type="NCBI Taxonomy" id="1169474"/>
    <lineage>
        <taxon>Eukaryota</taxon>
        <taxon>Sar</taxon>
        <taxon>Alveolata</taxon>
        <taxon>Colpodellida</taxon>
        <taxon>Chromeraceae</taxon>
        <taxon>Chromera</taxon>
    </lineage>
</organism>